<reference evidence="1" key="1">
    <citation type="submission" date="2020-02" db="EMBL/GenBank/DDBJ databases">
        <authorList>
            <person name="Meier V. D."/>
        </authorList>
    </citation>
    <scope>NUCLEOTIDE SEQUENCE</scope>
    <source>
        <strain evidence="1">AVDCRST_MAG96</strain>
    </source>
</reference>
<gene>
    <name evidence="1" type="ORF">AVDCRST_MAG96-1126</name>
</gene>
<organism evidence="1">
    <name type="scientific">uncultured Segetibacter sp</name>
    <dbReference type="NCBI Taxonomy" id="481133"/>
    <lineage>
        <taxon>Bacteria</taxon>
        <taxon>Pseudomonadati</taxon>
        <taxon>Bacteroidota</taxon>
        <taxon>Chitinophagia</taxon>
        <taxon>Chitinophagales</taxon>
        <taxon>Chitinophagaceae</taxon>
        <taxon>Segetibacter</taxon>
        <taxon>environmental samples</taxon>
    </lineage>
</organism>
<name>A0A6J4S261_9BACT</name>
<sequence>MLTPNQTLDMTPIGAVFYVKKTAHETNEA</sequence>
<evidence type="ECO:0000313" key="1">
    <source>
        <dbReference type="EMBL" id="CAA9483349.1"/>
    </source>
</evidence>
<dbReference type="AlphaFoldDB" id="A0A6J4S261"/>
<accession>A0A6J4S261</accession>
<proteinExistence type="predicted"/>
<dbReference type="EMBL" id="CADCVN010000425">
    <property type="protein sequence ID" value="CAA9483349.1"/>
    <property type="molecule type" value="Genomic_DNA"/>
</dbReference>
<protein>
    <submittedName>
        <fullName evidence="1">Uncharacterized protein</fullName>
    </submittedName>
</protein>